<dbReference type="NCBIfam" id="NF006336">
    <property type="entry name" value="PRK08566.1"/>
    <property type="match status" value="1"/>
</dbReference>
<dbReference type="InterPro" id="IPR042102">
    <property type="entry name" value="RNA_pol_Rpb1_3_sf"/>
</dbReference>
<dbReference type="Pfam" id="PF04997">
    <property type="entry name" value="RNA_pol_Rpb1_1"/>
    <property type="match status" value="1"/>
</dbReference>
<evidence type="ECO:0000256" key="5">
    <source>
        <dbReference type="ARBA" id="ARBA00023163"/>
    </source>
</evidence>
<dbReference type="Pfam" id="PF04990">
    <property type="entry name" value="RNA_pol_Rpb1_7"/>
    <property type="match status" value="1"/>
</dbReference>
<dbReference type="Gene3D" id="4.10.860.120">
    <property type="entry name" value="RNA polymerase II, clamp domain"/>
    <property type="match status" value="1"/>
</dbReference>
<dbReference type="InterPro" id="IPR038593">
    <property type="entry name" value="RNA_pol_Rpb1_7_sf"/>
</dbReference>
<dbReference type="CDD" id="cd02733">
    <property type="entry name" value="RNAP_II_RPB1_N"/>
    <property type="match status" value="1"/>
</dbReference>
<dbReference type="Gene3D" id="1.10.274.100">
    <property type="entry name" value="RNA polymerase Rpb1, domain 3"/>
    <property type="match status" value="1"/>
</dbReference>
<dbReference type="SUPFAM" id="SSF64484">
    <property type="entry name" value="beta and beta-prime subunits of DNA dependent RNA-polymerase"/>
    <property type="match status" value="1"/>
</dbReference>
<comment type="similarity">
    <text evidence="1 6">Belongs to the RNA polymerase beta' chain family.</text>
</comment>
<sequence length="1473" mass="168898">MVREEKLIKLIQFGILSPDEILKLSVVQVDSDMTFEHNLPKLGGLLDQRMGTVDKEFFCTTDMGSFLESPGYFGHISLNRPVFHEGFMDYVLRILRCIDHTTSKLIINENSQKIKNVLKIKNLSQRLNIISKLCLTACNLKKNKFNNFLKDEIIEKRISIQPKYSRDGWCIVAKFDSRITSEPTRLVSAERIHEIFVKITDEACEKLGLNPKLSRPDWMIITVLPVPPPTIRPSVKFETLLRAEDDLTYKLGDIIRTNKILRKAIFSCLPSQLINEQINLLQYHIGSYMNNSVPSLAKSLQKSGRPIKSIKQRLQGKEGRLRGNLMGKRVDFSARTVITPDPNIKLDELGVPLSIAMNLTFPEIVTSFNIEYMKFLLYNGPYKHPGAKYLIRNDNNRIDLRYVKYLSNINLENGYCVERHLQNGDLVLFNRQPSLHKMSMMGHIVKVMKFSTFRLNLSATSPYNADFDGDEMNLHFPQNVESKSELKNLLMVSNCIVSPQGNKPIMGIVQDSLLGSMLITEKGNFLSKYEIMAYLNLIEGYSLNIPLPAIYKPRILWTGKQLISTIIPCINLSRTCISHPEHEKAYVTSGDTRVIIFQGQLLSGMIDKRTIGATSGGLIHVIWKDIGPSACSYFISNFQIIVNNWLQLNGFSVGIGDCIPTKMVKKDVSLIIKTAKLFVKKSIKRLLSKKFNGFFNKDSNYNLENHLNKVLNNARDMAGSSAQKCLTSYNNLKKMIFSGSKGSLINISQIVACVGQQNVEGKRIPFGFRKRSLPHYHYKNFEPETRGFVVNSYIEGLFPDEFFFHSMGGREGLIDTAIKTSETGYIQRRLSKSMEDIVVEYDFSVRNNQQEIISFLYGEDCFDAVYLENQKIFLGKMSDIEMNMVYKVTQSSPCFGLAIDSSLLFLSNKSYNSKIANIEYNQLLKDREFLRKLMLDQNDINIPLPVNLDRIVSKASVLFKNHKNSSLINFKETIRSLKFLRNYFLELINFKISFNQKKSDNKQLINRDNFLLAIYIRSSLSLKIIYTKFNLNQHALNWIVNEICLSIRKSLIQPGEMVGTISAQSIGQPATQMTLNTFHFAGVSAKNVTLGVPRLKEIIDIQKNIKSPSLTIFLHKKCSNDPRKVKKIQESIESVRLNRISNYFEIIYDPDFFFSISKCNRILVKNYMEIPDEDINFLQASSWILKLKLLTEEFVEKGLFSNYIIETIKKKIKPIPFLIIASDENSGSIEFLVRFIWPEFINNYNSEKIEKLFSRSNANTFFEYIKRANQKVSENLFLEPNYFKKIKHYFYNYNLKPYGSQKLTKLYPRRIDIIEPEPNQSGKLKNNFEFVLETEGVDLRFVMNYNGIDYSRCTTNDLLESLKVLGIEATRKILIQELRNLISFDGSYVNYRHLCTLVDLITFRGSLMSINRHGINKCNSGPIAKSTFEETVDIFYESAVFGLNDNLRGVSAQIMTGMVPKIGTGKIDLFVNI</sequence>
<organism evidence="8 9">
    <name type="scientific">Guillardia theta</name>
    <name type="common">Cryptophyte</name>
    <name type="synonym">Cryptomonas phi</name>
    <dbReference type="NCBI Taxonomy" id="55529"/>
    <lineage>
        <taxon>Eukaryota</taxon>
        <taxon>Cryptophyceae</taxon>
        <taxon>Pyrenomonadales</taxon>
        <taxon>Geminigeraceae</taxon>
        <taxon>Guillardia</taxon>
    </lineage>
</organism>
<evidence type="ECO:0000259" key="7">
    <source>
        <dbReference type="SMART" id="SM00663"/>
    </source>
</evidence>
<dbReference type="Pfam" id="PF00623">
    <property type="entry name" value="RNA_pol_Rpb1_2"/>
    <property type="match status" value="1"/>
</dbReference>
<dbReference type="InterPro" id="IPR007081">
    <property type="entry name" value="RNA_pol_Rpb1_5"/>
</dbReference>
<dbReference type="PANTHER" id="PTHR19376:SF37">
    <property type="entry name" value="DNA-DIRECTED RNA POLYMERASE II SUBUNIT RPB1"/>
    <property type="match status" value="1"/>
</dbReference>
<dbReference type="Gene3D" id="3.30.1360.140">
    <property type="match status" value="1"/>
</dbReference>
<dbReference type="Gene3D" id="1.10.150.390">
    <property type="match status" value="1"/>
</dbReference>
<accession>Q9AVW8</accession>
<dbReference type="CDD" id="cd02584">
    <property type="entry name" value="RNAP_II_Rpb1_C"/>
    <property type="match status" value="1"/>
</dbReference>
<dbReference type="Pfam" id="PF04998">
    <property type="entry name" value="RNA_pol_Rpb1_5"/>
    <property type="match status" value="1"/>
</dbReference>
<evidence type="ECO:0000313" key="8">
    <source>
        <dbReference type="EMBL" id="CAC27103.1"/>
    </source>
</evidence>
<gene>
    <name evidence="8" type="primary">rpb1</name>
</gene>
<dbReference type="Gene3D" id="3.30.1490.180">
    <property type="entry name" value="RNA polymerase ii"/>
    <property type="match status" value="1"/>
</dbReference>
<dbReference type="EC" id="2.7.7.6" evidence="6"/>
<name>Q9AVW8_GUITH</name>
<dbReference type="GO" id="GO:0003899">
    <property type="term" value="F:DNA-directed RNA polymerase activity"/>
    <property type="evidence" value="ECO:0007669"/>
    <property type="project" value="UniProtKB-EC"/>
</dbReference>
<dbReference type="PIR" id="A90116">
    <property type="entry name" value="A90116"/>
</dbReference>
<dbReference type="InterPro" id="IPR007080">
    <property type="entry name" value="RNA_pol_Rpb1_1"/>
</dbReference>
<feature type="domain" description="RNA polymerase N-terminal" evidence="7">
    <location>
        <begin position="217"/>
        <end position="520"/>
    </location>
</feature>
<evidence type="ECO:0000256" key="6">
    <source>
        <dbReference type="RuleBase" id="RU004279"/>
    </source>
</evidence>
<evidence type="ECO:0000256" key="4">
    <source>
        <dbReference type="ARBA" id="ARBA00022695"/>
    </source>
</evidence>
<reference evidence="8 9" key="1">
    <citation type="journal article" date="2001" name="Nature">
        <title>The highly reduced genome of an enslaved algal nucleus.</title>
        <authorList>
            <person name="Douglas S."/>
            <person name="Zauner S."/>
            <person name="Fraunholz M."/>
            <person name="Beaton M."/>
            <person name="Penny S."/>
            <person name="Deng L."/>
            <person name="Wu X."/>
            <person name="Reith M."/>
            <person name="Cavalier-Smith T."/>
            <person name="Maier U."/>
        </authorList>
    </citation>
    <scope>NUCLEOTIDE SEQUENCE [LARGE SCALE GENOMIC DNA]</scope>
</reference>
<keyword evidence="2 6" id="KW-0240">DNA-directed RNA polymerase</keyword>
<dbReference type="Gene3D" id="6.10.250.2940">
    <property type="match status" value="1"/>
</dbReference>
<dbReference type="SMART" id="SM00663">
    <property type="entry name" value="RPOLA_N"/>
    <property type="match status" value="1"/>
</dbReference>
<proteinExistence type="inferred from homology"/>
<comment type="catalytic activity">
    <reaction evidence="6">
        <text>RNA(n) + a ribonucleoside 5'-triphosphate = RNA(n+1) + diphosphate</text>
        <dbReference type="Rhea" id="RHEA:21248"/>
        <dbReference type="Rhea" id="RHEA-COMP:14527"/>
        <dbReference type="Rhea" id="RHEA-COMP:17342"/>
        <dbReference type="ChEBI" id="CHEBI:33019"/>
        <dbReference type="ChEBI" id="CHEBI:61557"/>
        <dbReference type="ChEBI" id="CHEBI:140395"/>
        <dbReference type="EC" id="2.7.7.6"/>
    </reaction>
</comment>
<dbReference type="PANTHER" id="PTHR19376">
    <property type="entry name" value="DNA-DIRECTED RNA POLYMERASE"/>
    <property type="match status" value="1"/>
</dbReference>
<evidence type="ECO:0000256" key="1">
    <source>
        <dbReference type="ARBA" id="ARBA00006460"/>
    </source>
</evidence>
<dbReference type="InterPro" id="IPR045867">
    <property type="entry name" value="DNA-dir_RpoC_beta_prime"/>
</dbReference>
<keyword evidence="3 6" id="KW-0808">Transferase</keyword>
<dbReference type="InterPro" id="IPR006592">
    <property type="entry name" value="RNA_pol_N"/>
</dbReference>
<dbReference type="Gene3D" id="6.20.50.80">
    <property type="match status" value="1"/>
</dbReference>
<protein>
    <recommendedName>
        <fullName evidence="6">DNA-directed RNA polymerase subunit</fullName>
        <ecNumber evidence="6">2.7.7.6</ecNumber>
    </recommendedName>
</protein>
<dbReference type="InterPro" id="IPR038120">
    <property type="entry name" value="Rpb1_funnel_sf"/>
</dbReference>
<dbReference type="Pfam" id="PF04983">
    <property type="entry name" value="RNA_pol_Rpb1_3"/>
    <property type="match status" value="1"/>
</dbReference>
<dbReference type="Pfam" id="PF05000">
    <property type="entry name" value="RNA_pol_Rpb1_4"/>
    <property type="match status" value="1"/>
</dbReference>
<dbReference type="GO" id="GO:0005665">
    <property type="term" value="C:RNA polymerase II, core complex"/>
    <property type="evidence" value="ECO:0007669"/>
    <property type="project" value="TreeGrafter"/>
</dbReference>
<dbReference type="RefSeq" id="XP_001713319.1">
    <property type="nucleotide sequence ID" value="XM_001713267.1"/>
</dbReference>
<dbReference type="InterPro" id="IPR000722">
    <property type="entry name" value="RNA_pol_asu"/>
</dbReference>
<evidence type="ECO:0000313" key="9">
    <source>
        <dbReference type="Proteomes" id="UP000242167"/>
    </source>
</evidence>
<dbReference type="EMBL" id="AJ010592">
    <property type="protein sequence ID" value="CAC27103.1"/>
    <property type="molecule type" value="Genomic_DNA"/>
</dbReference>
<dbReference type="Pfam" id="PF04992">
    <property type="entry name" value="RNA_pol_Rpb1_6"/>
    <property type="match status" value="1"/>
</dbReference>
<dbReference type="FunFam" id="2.40.40.20:FF:000019">
    <property type="entry name" value="DNA-directed RNA polymerase II subunit RPB1"/>
    <property type="match status" value="1"/>
</dbReference>
<keyword evidence="4 6" id="KW-0548">Nucleotidyltransferase</keyword>
<dbReference type="InterPro" id="IPR007083">
    <property type="entry name" value="RNA_pol_Rpb1_4"/>
</dbReference>
<dbReference type="FunFam" id="1.10.274.100:FF:000001">
    <property type="entry name" value="DNA-directed RNA polymerase subunit"/>
    <property type="match status" value="1"/>
</dbReference>
<dbReference type="GO" id="GO:0003677">
    <property type="term" value="F:DNA binding"/>
    <property type="evidence" value="ECO:0007669"/>
    <property type="project" value="InterPro"/>
</dbReference>
<dbReference type="InterPro" id="IPR007066">
    <property type="entry name" value="RNA_pol_Rpb1_3"/>
</dbReference>
<dbReference type="Gene3D" id="1.10.132.30">
    <property type="match status" value="1"/>
</dbReference>
<dbReference type="Proteomes" id="UP000242167">
    <property type="component" value="Nucleomorph 2"/>
</dbReference>
<dbReference type="InterPro" id="IPR044893">
    <property type="entry name" value="RNA_pol_Rpb1_clamp_domain"/>
</dbReference>
<dbReference type="GO" id="GO:0006351">
    <property type="term" value="P:DNA-templated transcription"/>
    <property type="evidence" value="ECO:0007669"/>
    <property type="project" value="InterPro"/>
</dbReference>
<dbReference type="InterPro" id="IPR007073">
    <property type="entry name" value="RNA_pol_Rpb1_7"/>
</dbReference>
<dbReference type="GeneID" id="857488"/>
<dbReference type="InterPro" id="IPR007075">
    <property type="entry name" value="RNA_pol_Rpb1_6"/>
</dbReference>
<keyword evidence="5 6" id="KW-0804">Transcription</keyword>
<dbReference type="Gene3D" id="2.40.40.20">
    <property type="match status" value="1"/>
</dbReference>
<comment type="function">
    <text evidence="6">DNA-dependent RNA polymerase catalyzes the transcription of DNA into RNA using the four ribonucleoside triphosphates as substrates.</text>
</comment>
<evidence type="ECO:0000256" key="3">
    <source>
        <dbReference type="ARBA" id="ARBA00022679"/>
    </source>
</evidence>
<evidence type="ECO:0000256" key="2">
    <source>
        <dbReference type="ARBA" id="ARBA00022478"/>
    </source>
</evidence>